<dbReference type="Pfam" id="PF01636">
    <property type="entry name" value="APH"/>
    <property type="match status" value="1"/>
</dbReference>
<comment type="caution">
    <text evidence="2">The sequence shown here is derived from an EMBL/GenBank/DDBJ whole genome shotgun (WGS) entry which is preliminary data.</text>
</comment>
<sequence length="349" mass="41936">MNIWKKVKYYTFLLRPQEVVMIMDNNIEQVLYQYPIHPITLTRHGKAVKVEAAEGVFALKETYISQERAERFLQTLRFFEKQQLPAVTPVLPTENGEWSVEQEGKIYYLSPWGESCGGKRKETDFFKTLAVFHRSTDKKIAIRSQEWQENGEKMRRERDQELLELEVLADEIEKKRYFSPFELSYLSHFPLIYDMYQRSMSFFDEWERKAEERRTIRLVQCHGSPSPHHLITDPKLNYRFINLEQTKVGHPAHDVAWMYKSCMEERCWEPVKGYSWMQTYDQHFPFNEADKALVKSQIFYPGPLSAFIKDTRHRELYEEPYLTQALEQHVWLFEKIKKDMETWSEINKD</sequence>
<reference evidence="2 3" key="1">
    <citation type="submission" date="2018-10" db="EMBL/GenBank/DDBJ databases">
        <title>Draft genome sequence of Bacillus salarius IM0101, isolated from a hypersaline soil in Inner Mongolia, China.</title>
        <authorList>
            <person name="Yamprayoonswat W."/>
            <person name="Boonvisut S."/>
            <person name="Jumpathong W."/>
            <person name="Sittihan S."/>
            <person name="Ruangsuj P."/>
            <person name="Wanthongcharoen S."/>
            <person name="Thongpramul N."/>
            <person name="Pimmason S."/>
            <person name="Yu B."/>
            <person name="Yasawong M."/>
        </authorList>
    </citation>
    <scope>NUCLEOTIDE SEQUENCE [LARGE SCALE GENOMIC DNA]</scope>
    <source>
        <strain evidence="2 3">IM0101</strain>
    </source>
</reference>
<dbReference type="InterPro" id="IPR011009">
    <property type="entry name" value="Kinase-like_dom_sf"/>
</dbReference>
<dbReference type="InterPro" id="IPR047175">
    <property type="entry name" value="CotS-like"/>
</dbReference>
<dbReference type="Gene3D" id="3.90.1200.10">
    <property type="match status" value="1"/>
</dbReference>
<dbReference type="Gene3D" id="3.30.200.20">
    <property type="entry name" value="Phosphorylase Kinase, domain 1"/>
    <property type="match status" value="1"/>
</dbReference>
<dbReference type="Proteomes" id="UP000275076">
    <property type="component" value="Unassembled WGS sequence"/>
</dbReference>
<dbReference type="InterPro" id="IPR002575">
    <property type="entry name" value="Aminoglycoside_PTrfase"/>
</dbReference>
<dbReference type="PANTHER" id="PTHR39179:SF3">
    <property type="entry name" value="COTS-RELATED PROTEIN"/>
    <property type="match status" value="1"/>
</dbReference>
<protein>
    <recommendedName>
        <fullName evidence="1">Aminoglycoside phosphotransferase domain-containing protein</fullName>
    </recommendedName>
</protein>
<feature type="domain" description="Aminoglycoside phosphotransferase" evidence="1">
    <location>
        <begin position="60"/>
        <end position="265"/>
    </location>
</feature>
<proteinExistence type="predicted"/>
<dbReference type="SUPFAM" id="SSF56112">
    <property type="entry name" value="Protein kinase-like (PK-like)"/>
    <property type="match status" value="1"/>
</dbReference>
<accession>A0A428N1N0</accession>
<dbReference type="AlphaFoldDB" id="A0A428N1N0"/>
<dbReference type="OrthoDB" id="2379727at2"/>
<organism evidence="2 3">
    <name type="scientific">Salibacterium salarium</name>
    <dbReference type="NCBI Taxonomy" id="284579"/>
    <lineage>
        <taxon>Bacteria</taxon>
        <taxon>Bacillati</taxon>
        <taxon>Bacillota</taxon>
        <taxon>Bacilli</taxon>
        <taxon>Bacillales</taxon>
        <taxon>Bacillaceae</taxon>
    </lineage>
</organism>
<evidence type="ECO:0000259" key="1">
    <source>
        <dbReference type="Pfam" id="PF01636"/>
    </source>
</evidence>
<evidence type="ECO:0000313" key="3">
    <source>
        <dbReference type="Proteomes" id="UP000275076"/>
    </source>
</evidence>
<gene>
    <name evidence="2" type="ORF">D7Z54_16530</name>
</gene>
<dbReference type="PANTHER" id="PTHR39179">
    <property type="entry name" value="SPORE COAT PROTEIN I"/>
    <property type="match status" value="1"/>
</dbReference>
<name>A0A428N1N0_9BACI</name>
<keyword evidence="3" id="KW-1185">Reference proteome</keyword>
<dbReference type="GO" id="GO:0042601">
    <property type="term" value="C:endospore-forming forespore"/>
    <property type="evidence" value="ECO:0007669"/>
    <property type="project" value="TreeGrafter"/>
</dbReference>
<dbReference type="EMBL" id="RBVX01000016">
    <property type="protein sequence ID" value="RSL32256.1"/>
    <property type="molecule type" value="Genomic_DNA"/>
</dbReference>
<evidence type="ECO:0000313" key="2">
    <source>
        <dbReference type="EMBL" id="RSL32256.1"/>
    </source>
</evidence>